<keyword evidence="2" id="KW-1185">Reference proteome</keyword>
<gene>
    <name evidence="1" type="ORF">GCM10009038_12920</name>
</gene>
<dbReference type="Proteomes" id="UP000646745">
    <property type="component" value="Unassembled WGS sequence"/>
</dbReference>
<proteinExistence type="predicted"/>
<accession>A0ABQ3DTL5</accession>
<protein>
    <submittedName>
        <fullName evidence="1">Uncharacterized protein</fullName>
    </submittedName>
</protein>
<name>A0ABQ3DTL5_9GAMM</name>
<evidence type="ECO:0000313" key="1">
    <source>
        <dbReference type="EMBL" id="GHB15981.1"/>
    </source>
</evidence>
<evidence type="ECO:0000313" key="2">
    <source>
        <dbReference type="Proteomes" id="UP000646745"/>
    </source>
</evidence>
<dbReference type="EMBL" id="BMZI01000003">
    <property type="protein sequence ID" value="GHB15981.1"/>
    <property type="molecule type" value="Genomic_DNA"/>
</dbReference>
<reference evidence="2" key="1">
    <citation type="journal article" date="2019" name="Int. J. Syst. Evol. Microbiol.">
        <title>The Global Catalogue of Microorganisms (GCM) 10K type strain sequencing project: providing services to taxonomists for standard genome sequencing and annotation.</title>
        <authorList>
            <consortium name="The Broad Institute Genomics Platform"/>
            <consortium name="The Broad Institute Genome Sequencing Center for Infectious Disease"/>
            <person name="Wu L."/>
            <person name="Ma J."/>
        </authorList>
    </citation>
    <scope>NUCLEOTIDE SEQUENCE [LARGE SCALE GENOMIC DNA]</scope>
    <source>
        <strain evidence="2">KCTC 32998</strain>
    </source>
</reference>
<organism evidence="1 2">
    <name type="scientific">Salinicola rhizosphaerae</name>
    <dbReference type="NCBI Taxonomy" id="1443141"/>
    <lineage>
        <taxon>Bacteria</taxon>
        <taxon>Pseudomonadati</taxon>
        <taxon>Pseudomonadota</taxon>
        <taxon>Gammaproteobacteria</taxon>
        <taxon>Oceanospirillales</taxon>
        <taxon>Halomonadaceae</taxon>
        <taxon>Salinicola</taxon>
    </lineage>
</organism>
<comment type="caution">
    <text evidence="1">The sequence shown here is derived from an EMBL/GenBank/DDBJ whole genome shotgun (WGS) entry which is preliminary data.</text>
</comment>
<sequence length="92" mass="9831">MMLVGPAGVSGGTGERVVIVLNVSRWHAGDSIARLPARLDVFTMDVSCELAPALGRGNQSLRAWCIRRLGSRQRDGRGCVRNQKAGEVEKGG</sequence>